<organism evidence="4">
    <name type="scientific">Hexamita inflata</name>
    <dbReference type="NCBI Taxonomy" id="28002"/>
    <lineage>
        <taxon>Eukaryota</taxon>
        <taxon>Metamonada</taxon>
        <taxon>Diplomonadida</taxon>
        <taxon>Hexamitidae</taxon>
        <taxon>Hexamitinae</taxon>
        <taxon>Hexamita</taxon>
    </lineage>
</organism>
<reference evidence="5 6" key="2">
    <citation type="submission" date="2024-07" db="EMBL/GenBank/DDBJ databases">
        <authorList>
            <person name="Akdeniz Z."/>
        </authorList>
    </citation>
    <scope>NUCLEOTIDE SEQUENCE [LARGE SCALE GENOMIC DNA]</scope>
</reference>
<dbReference type="SUPFAM" id="SSF57938">
    <property type="entry name" value="DnaJ/Hsp40 cysteine-rich domain"/>
    <property type="match status" value="1"/>
</dbReference>
<dbReference type="InterPro" id="IPR036410">
    <property type="entry name" value="HSP_DnaJ_Cys-rich_dom_sf"/>
</dbReference>
<dbReference type="SUPFAM" id="SSF46565">
    <property type="entry name" value="Chaperone J-domain"/>
    <property type="match status" value="1"/>
</dbReference>
<dbReference type="PANTHER" id="PTHR43888">
    <property type="entry name" value="DNAJ-LIKE-2, ISOFORM A-RELATED"/>
    <property type="match status" value="1"/>
</dbReference>
<feature type="zinc finger region" description="CR-type" evidence="1">
    <location>
        <begin position="108"/>
        <end position="188"/>
    </location>
</feature>
<dbReference type="GO" id="GO:0006457">
    <property type="term" value="P:protein folding"/>
    <property type="evidence" value="ECO:0007669"/>
    <property type="project" value="InterPro"/>
</dbReference>
<dbReference type="SUPFAM" id="SSF49493">
    <property type="entry name" value="HSP40/DnaJ peptide-binding domain"/>
    <property type="match status" value="1"/>
</dbReference>
<feature type="domain" description="CR-type" evidence="3">
    <location>
        <begin position="108"/>
        <end position="188"/>
    </location>
</feature>
<dbReference type="InterPro" id="IPR036869">
    <property type="entry name" value="J_dom_sf"/>
</dbReference>
<dbReference type="Gene3D" id="2.10.230.10">
    <property type="entry name" value="Heat shock protein DnaJ, cysteine-rich domain"/>
    <property type="match status" value="1"/>
</dbReference>
<dbReference type="InterPro" id="IPR001305">
    <property type="entry name" value="HSP_DnaJ_Cys-rich_dom"/>
</dbReference>
<dbReference type="GO" id="GO:0030544">
    <property type="term" value="F:Hsp70 protein binding"/>
    <property type="evidence" value="ECO:0007669"/>
    <property type="project" value="InterPro"/>
</dbReference>
<keyword evidence="1" id="KW-0479">Metal-binding</keyword>
<reference evidence="4" key="1">
    <citation type="submission" date="2023-06" db="EMBL/GenBank/DDBJ databases">
        <authorList>
            <person name="Kurt Z."/>
        </authorList>
    </citation>
    <scope>NUCLEOTIDE SEQUENCE</scope>
</reference>
<dbReference type="EMBL" id="CATOUU010001050">
    <property type="protein sequence ID" value="CAI9968855.1"/>
    <property type="molecule type" value="Genomic_DNA"/>
</dbReference>
<dbReference type="AlphaFoldDB" id="A0AA86RLW8"/>
<dbReference type="InterPro" id="IPR001623">
    <property type="entry name" value="DnaJ_domain"/>
</dbReference>
<evidence type="ECO:0000256" key="1">
    <source>
        <dbReference type="PROSITE-ProRule" id="PRU00546"/>
    </source>
</evidence>
<dbReference type="Gene3D" id="1.10.287.110">
    <property type="entry name" value="DnaJ domain"/>
    <property type="match status" value="1"/>
</dbReference>
<dbReference type="CDD" id="cd10719">
    <property type="entry name" value="DnaJ_zf"/>
    <property type="match status" value="1"/>
</dbReference>
<proteinExistence type="predicted"/>
<dbReference type="Pfam" id="PF00684">
    <property type="entry name" value="DnaJ_CXXCXGXG"/>
    <property type="match status" value="1"/>
</dbReference>
<gene>
    <name evidence="5" type="ORF">HINF_LOCUS45175</name>
    <name evidence="4" type="ORF">HINF_LOCUS56500</name>
</gene>
<sequence>MSLQELTLYEILKVEKNATFLEIQSGYKKMLLKFKPQLAKTDDEKTLFAVKNIQIQDAFKVLGDENRRHIYDEQGKQAALAFDGLKQKLDKKISQLQVNLSIKQCYTSTLNNFELVTKQLCSSCDGHGHSHSDVCPYCEGKGKWTENVEVLPNQMKPIDKYCDFCNGKGVETIKKCKKCNGTGLEDKKNKINLEIQSTEFSKMIQMQEDDEQKITNVTFRCTEAFVNANSQKFEVLDGKVTTQIEVKLEEAIKGFEKELVLPTSEVVMVKVDKLDLIDQKVVIPGKGIAGGDLIVIIVVKLAESDASRVKQ</sequence>
<dbReference type="Gene3D" id="2.60.260.20">
    <property type="entry name" value="Urease metallochaperone UreE, N-terminal domain"/>
    <property type="match status" value="2"/>
</dbReference>
<keyword evidence="1" id="KW-0863">Zinc-finger</keyword>
<accession>A0AA86RLW8</accession>
<keyword evidence="1" id="KW-0862">Zinc</keyword>
<keyword evidence="6" id="KW-1185">Reference proteome</keyword>
<dbReference type="GO" id="GO:0008270">
    <property type="term" value="F:zinc ion binding"/>
    <property type="evidence" value="ECO:0007669"/>
    <property type="project" value="UniProtKB-KW"/>
</dbReference>
<protein>
    <submittedName>
        <fullName evidence="4">Chaperone protein DnaJ</fullName>
    </submittedName>
    <submittedName>
        <fullName evidence="5">Chaperone_protein DnaJ</fullName>
    </submittedName>
</protein>
<dbReference type="PROSITE" id="PS50076">
    <property type="entry name" value="DNAJ_2"/>
    <property type="match status" value="1"/>
</dbReference>
<evidence type="ECO:0000313" key="5">
    <source>
        <dbReference type="EMBL" id="CAL6053108.1"/>
    </source>
</evidence>
<dbReference type="InterPro" id="IPR008971">
    <property type="entry name" value="HSP40/DnaJ_pept-bd"/>
</dbReference>
<dbReference type="InterPro" id="IPR044713">
    <property type="entry name" value="DNJA1/2-like"/>
</dbReference>
<dbReference type="Proteomes" id="UP001642409">
    <property type="component" value="Unassembled WGS sequence"/>
</dbReference>
<dbReference type="Pfam" id="PF00226">
    <property type="entry name" value="DnaJ"/>
    <property type="match status" value="1"/>
</dbReference>
<name>A0AA86RLW8_9EUKA</name>
<dbReference type="PRINTS" id="PR00625">
    <property type="entry name" value="JDOMAIN"/>
</dbReference>
<dbReference type="PROSITE" id="PS51188">
    <property type="entry name" value="ZF_CR"/>
    <property type="match status" value="1"/>
</dbReference>
<evidence type="ECO:0000313" key="6">
    <source>
        <dbReference type="Proteomes" id="UP001642409"/>
    </source>
</evidence>
<dbReference type="SMART" id="SM00271">
    <property type="entry name" value="DnaJ"/>
    <property type="match status" value="1"/>
</dbReference>
<evidence type="ECO:0000259" key="3">
    <source>
        <dbReference type="PROSITE" id="PS51188"/>
    </source>
</evidence>
<dbReference type="GO" id="GO:0051082">
    <property type="term" value="F:unfolded protein binding"/>
    <property type="evidence" value="ECO:0007669"/>
    <property type="project" value="InterPro"/>
</dbReference>
<evidence type="ECO:0000313" key="4">
    <source>
        <dbReference type="EMBL" id="CAI9968855.1"/>
    </source>
</evidence>
<comment type="caution">
    <text evidence="4">The sequence shown here is derived from an EMBL/GenBank/DDBJ whole genome shotgun (WGS) entry which is preliminary data.</text>
</comment>
<feature type="domain" description="J" evidence="2">
    <location>
        <begin position="7"/>
        <end position="75"/>
    </location>
</feature>
<evidence type="ECO:0000259" key="2">
    <source>
        <dbReference type="PROSITE" id="PS50076"/>
    </source>
</evidence>
<dbReference type="CDD" id="cd06257">
    <property type="entry name" value="DnaJ"/>
    <property type="match status" value="1"/>
</dbReference>
<dbReference type="EMBL" id="CAXDID020000195">
    <property type="protein sequence ID" value="CAL6053108.1"/>
    <property type="molecule type" value="Genomic_DNA"/>
</dbReference>